<keyword evidence="2" id="KW-1185">Reference proteome</keyword>
<name>A0ACC3B4W8_9EURO</name>
<dbReference type="Proteomes" id="UP001177260">
    <property type="component" value="Unassembled WGS sequence"/>
</dbReference>
<dbReference type="EMBL" id="JAOPJF010000025">
    <property type="protein sequence ID" value="KAK1145273.1"/>
    <property type="molecule type" value="Genomic_DNA"/>
</dbReference>
<evidence type="ECO:0000313" key="2">
    <source>
        <dbReference type="Proteomes" id="UP001177260"/>
    </source>
</evidence>
<sequence length="177" mass="19705">MFYTVEVLHRNGSAQRNPGRDHPVDTAAASLVPAHDTREEDNAHWPLCLRVVIVSLGRLITLLKAGAALEADLTWTTIEYICWVQCEGPISLMSVCLPNILELVRRLRKQNQSSSAAMSLSTTKQTASDYLSGNRSFRPLEEDREAILMGHYQGTAKRSEIHTTIDGTRSVSERDSL</sequence>
<reference evidence="1 2" key="1">
    <citation type="journal article" date="2023" name="ACS Omega">
        <title>Identification of the Neoaspergillic Acid Biosynthesis Gene Cluster by Establishing an In Vitro CRISPR-Ribonucleoprotein Genetic System in Aspergillus melleus.</title>
        <authorList>
            <person name="Yuan B."/>
            <person name="Grau M.F."/>
            <person name="Murata R.M."/>
            <person name="Torok T."/>
            <person name="Venkateswaran K."/>
            <person name="Stajich J.E."/>
            <person name="Wang C.C.C."/>
        </authorList>
    </citation>
    <scope>NUCLEOTIDE SEQUENCE [LARGE SCALE GENOMIC DNA]</scope>
    <source>
        <strain evidence="1 2">IMV 1140</strain>
    </source>
</reference>
<protein>
    <submittedName>
        <fullName evidence="1">Uncharacterized protein</fullName>
    </submittedName>
</protein>
<gene>
    <name evidence="1" type="ORF">N8T08_004426</name>
</gene>
<proteinExistence type="predicted"/>
<comment type="caution">
    <text evidence="1">The sequence shown here is derived from an EMBL/GenBank/DDBJ whole genome shotgun (WGS) entry which is preliminary data.</text>
</comment>
<accession>A0ACC3B4W8</accession>
<organism evidence="1 2">
    <name type="scientific">Aspergillus melleus</name>
    <dbReference type="NCBI Taxonomy" id="138277"/>
    <lineage>
        <taxon>Eukaryota</taxon>
        <taxon>Fungi</taxon>
        <taxon>Dikarya</taxon>
        <taxon>Ascomycota</taxon>
        <taxon>Pezizomycotina</taxon>
        <taxon>Eurotiomycetes</taxon>
        <taxon>Eurotiomycetidae</taxon>
        <taxon>Eurotiales</taxon>
        <taxon>Aspergillaceae</taxon>
        <taxon>Aspergillus</taxon>
        <taxon>Aspergillus subgen. Circumdati</taxon>
    </lineage>
</organism>
<evidence type="ECO:0000313" key="1">
    <source>
        <dbReference type="EMBL" id="KAK1145273.1"/>
    </source>
</evidence>